<feature type="region of interest" description="Disordered" evidence="1">
    <location>
        <begin position="277"/>
        <end position="305"/>
    </location>
</feature>
<organism evidence="2 3">
    <name type="scientific">Drosophila yakuba</name>
    <name type="common">Fruit fly</name>
    <dbReference type="NCBI Taxonomy" id="7245"/>
    <lineage>
        <taxon>Eukaryota</taxon>
        <taxon>Metazoa</taxon>
        <taxon>Ecdysozoa</taxon>
        <taxon>Arthropoda</taxon>
        <taxon>Hexapoda</taxon>
        <taxon>Insecta</taxon>
        <taxon>Pterygota</taxon>
        <taxon>Neoptera</taxon>
        <taxon>Endopterygota</taxon>
        <taxon>Diptera</taxon>
        <taxon>Brachycera</taxon>
        <taxon>Muscomorpha</taxon>
        <taxon>Ephydroidea</taxon>
        <taxon>Drosophilidae</taxon>
        <taxon>Drosophila</taxon>
        <taxon>Sophophora</taxon>
    </lineage>
</organism>
<protein>
    <submittedName>
        <fullName evidence="2">Uncharacterized protein, isoform A</fullName>
    </submittedName>
</protein>
<evidence type="ECO:0000313" key="3">
    <source>
        <dbReference type="Proteomes" id="UP000002282"/>
    </source>
</evidence>
<proteinExistence type="predicted"/>
<accession>A0A0R1DPA6</accession>
<evidence type="ECO:0000313" key="2">
    <source>
        <dbReference type="EMBL" id="KRJ99125.1"/>
    </source>
</evidence>
<feature type="region of interest" description="Disordered" evidence="1">
    <location>
        <begin position="1"/>
        <end position="144"/>
    </location>
</feature>
<reference evidence="2 3" key="2">
    <citation type="journal article" date="2007" name="PLoS Biol.">
        <title>Principles of genome evolution in the Drosophila melanogaster species group.</title>
        <authorList>
            <person name="Ranz J.M."/>
            <person name="Maurin D."/>
            <person name="Chan Y.S."/>
            <person name="von Grotthuss M."/>
            <person name="Hillier L.W."/>
            <person name="Roote J."/>
            <person name="Ashburner M."/>
            <person name="Bergman C.M."/>
        </authorList>
    </citation>
    <scope>NUCLEOTIDE SEQUENCE [LARGE SCALE GENOMIC DNA]</scope>
    <source>
        <strain evidence="3">Tai18E2 / Tucson 14021-0261.01</strain>
    </source>
</reference>
<dbReference type="OrthoDB" id="7989813at2759"/>
<sequence>MEKNNKCCKQVKEHGAPNPPPLNGHKQLKFRDLEYRSRKEKIKSTENMPKTCKHHCTTNKHQRRQDHHCDHKKHSCKDRESPVNHEQHFHRAHNTFSKKCSNGNYQPAQNQQCQQQSKLKVERQPSPIYTPKQPIRPVYFPNDSKKQKEVIEKGCGDRLLYKNLSFEAYPSSKSEHGEGEGGGNVKEPPLRLSHQKQKKDSFDHLKAAKAHCQAVGERFQKFALCSKGSSSNDSKSKPSGVTVISAKSGDDLRAAVRSQIEVQEALNAFTLEVKNKREEVHPDEKSFSAKPKKSRRATSDTKTEKTVVPTAGSPQLSILTPDNLELVNLCDSSSEVTKILEPVIRNIQRMYLNTLKDEMTLMEYLAKVPTLIIKAYKQQTDKKEQNSPTEC</sequence>
<feature type="compositionally biased region" description="Polar residues" evidence="1">
    <location>
        <begin position="94"/>
        <end position="105"/>
    </location>
</feature>
<feature type="compositionally biased region" description="Basic residues" evidence="1">
    <location>
        <begin position="51"/>
        <end position="76"/>
    </location>
</feature>
<gene>
    <name evidence="2" type="primary">Dyak\GE28388</name>
    <name evidence="2" type="synonym">GE28388</name>
    <name evidence="2" type="ORF">Dyak_GE28388</name>
</gene>
<reference evidence="2 3" key="1">
    <citation type="journal article" date="2007" name="Nature">
        <title>Evolution of genes and genomes on the Drosophila phylogeny.</title>
        <authorList>
            <consortium name="Drosophila 12 Genomes Consortium"/>
            <person name="Clark A.G."/>
            <person name="Eisen M.B."/>
            <person name="Smith D.R."/>
            <person name="Bergman C.M."/>
            <person name="Oliver B."/>
            <person name="Markow T.A."/>
            <person name="Kaufman T.C."/>
            <person name="Kellis M."/>
            <person name="Gelbart W."/>
            <person name="Iyer V.N."/>
            <person name="Pollard D.A."/>
            <person name="Sackton T.B."/>
            <person name="Larracuente A.M."/>
            <person name="Singh N.D."/>
            <person name="Abad J.P."/>
            <person name="Abt D.N."/>
            <person name="Adryan B."/>
            <person name="Aguade M."/>
            <person name="Akashi H."/>
            <person name="Anderson W.W."/>
            <person name="Aquadro C.F."/>
            <person name="Ardell D.H."/>
            <person name="Arguello R."/>
            <person name="Artieri C.G."/>
            <person name="Barbash D.A."/>
            <person name="Barker D."/>
            <person name="Barsanti P."/>
            <person name="Batterham P."/>
            <person name="Batzoglou S."/>
            <person name="Begun D."/>
            <person name="Bhutkar A."/>
            <person name="Blanco E."/>
            <person name="Bosak S.A."/>
            <person name="Bradley R.K."/>
            <person name="Brand A.D."/>
            <person name="Brent M.R."/>
            <person name="Brooks A.N."/>
            <person name="Brown R.H."/>
            <person name="Butlin R.K."/>
            <person name="Caggese C."/>
            <person name="Calvi B.R."/>
            <person name="Bernardo de Carvalho A."/>
            <person name="Caspi A."/>
            <person name="Castrezana S."/>
            <person name="Celniker S.E."/>
            <person name="Chang J.L."/>
            <person name="Chapple C."/>
            <person name="Chatterji S."/>
            <person name="Chinwalla A."/>
            <person name="Civetta A."/>
            <person name="Clifton S.W."/>
            <person name="Comeron J.M."/>
            <person name="Costello J.C."/>
            <person name="Coyne J.A."/>
            <person name="Daub J."/>
            <person name="David R.G."/>
            <person name="Delcher A.L."/>
            <person name="Delehaunty K."/>
            <person name="Do C.B."/>
            <person name="Ebling H."/>
            <person name="Edwards K."/>
            <person name="Eickbush T."/>
            <person name="Evans J.D."/>
            <person name="Filipski A."/>
            <person name="Findeiss S."/>
            <person name="Freyhult E."/>
            <person name="Fulton L."/>
            <person name="Fulton R."/>
            <person name="Garcia A.C."/>
            <person name="Gardiner A."/>
            <person name="Garfield D.A."/>
            <person name="Garvin B.E."/>
            <person name="Gibson G."/>
            <person name="Gilbert D."/>
            <person name="Gnerre S."/>
            <person name="Godfrey J."/>
            <person name="Good R."/>
            <person name="Gotea V."/>
            <person name="Gravely B."/>
            <person name="Greenberg A.J."/>
            <person name="Griffiths-Jones S."/>
            <person name="Gross S."/>
            <person name="Guigo R."/>
            <person name="Gustafson E.A."/>
            <person name="Haerty W."/>
            <person name="Hahn M.W."/>
            <person name="Halligan D.L."/>
            <person name="Halpern A.L."/>
            <person name="Halter G.M."/>
            <person name="Han M.V."/>
            <person name="Heger A."/>
            <person name="Hillier L."/>
            <person name="Hinrichs A.S."/>
            <person name="Holmes I."/>
            <person name="Hoskins R.A."/>
            <person name="Hubisz M.J."/>
            <person name="Hultmark D."/>
            <person name="Huntley M.A."/>
            <person name="Jaffe D.B."/>
            <person name="Jagadeeshan S."/>
            <person name="Jeck W.R."/>
            <person name="Johnson J."/>
            <person name="Jones C.D."/>
            <person name="Jordan W.C."/>
            <person name="Karpen G.H."/>
            <person name="Kataoka E."/>
            <person name="Keightley P.D."/>
            <person name="Kheradpour P."/>
            <person name="Kirkness E.F."/>
            <person name="Koerich L.B."/>
            <person name="Kristiansen K."/>
            <person name="Kudrna D."/>
            <person name="Kulathinal R.J."/>
            <person name="Kumar S."/>
            <person name="Kwok R."/>
            <person name="Lander E."/>
            <person name="Langley C.H."/>
            <person name="Lapoint R."/>
            <person name="Lazzaro B.P."/>
            <person name="Lee S.J."/>
            <person name="Levesque L."/>
            <person name="Li R."/>
            <person name="Lin C.F."/>
            <person name="Lin M.F."/>
            <person name="Lindblad-Toh K."/>
            <person name="Llopart A."/>
            <person name="Long M."/>
            <person name="Low L."/>
            <person name="Lozovsky E."/>
            <person name="Lu J."/>
            <person name="Luo M."/>
            <person name="Machado C.A."/>
            <person name="Makalowski W."/>
            <person name="Marzo M."/>
            <person name="Matsuda M."/>
            <person name="Matzkin L."/>
            <person name="McAllister B."/>
            <person name="McBride C.S."/>
            <person name="McKernan B."/>
            <person name="McKernan K."/>
            <person name="Mendez-Lago M."/>
            <person name="Minx P."/>
            <person name="Mollenhauer M.U."/>
            <person name="Montooth K."/>
            <person name="Mount S.M."/>
            <person name="Mu X."/>
            <person name="Myers E."/>
            <person name="Negre B."/>
            <person name="Newfeld S."/>
            <person name="Nielsen R."/>
            <person name="Noor M.A."/>
            <person name="O'Grady P."/>
            <person name="Pachter L."/>
            <person name="Papaceit M."/>
            <person name="Parisi M.J."/>
            <person name="Parisi M."/>
            <person name="Parts L."/>
            <person name="Pedersen J.S."/>
            <person name="Pesole G."/>
            <person name="Phillippy A.M."/>
            <person name="Ponting C.P."/>
            <person name="Pop M."/>
            <person name="Porcelli D."/>
            <person name="Powell J.R."/>
            <person name="Prohaska S."/>
            <person name="Pruitt K."/>
            <person name="Puig M."/>
            <person name="Quesneville H."/>
            <person name="Ram K.R."/>
            <person name="Rand D."/>
            <person name="Rasmussen M.D."/>
            <person name="Reed L.K."/>
            <person name="Reenan R."/>
            <person name="Reily A."/>
            <person name="Remington K.A."/>
            <person name="Rieger T.T."/>
            <person name="Ritchie M.G."/>
            <person name="Robin C."/>
            <person name="Rogers Y.H."/>
            <person name="Rohde C."/>
            <person name="Rozas J."/>
            <person name="Rubenfield M.J."/>
            <person name="Ruiz A."/>
            <person name="Russo S."/>
            <person name="Salzberg S.L."/>
            <person name="Sanchez-Gracia A."/>
            <person name="Saranga D.J."/>
            <person name="Sato H."/>
            <person name="Schaeffer S.W."/>
            <person name="Schatz M.C."/>
            <person name="Schlenke T."/>
            <person name="Schwartz R."/>
            <person name="Segarra C."/>
            <person name="Singh R.S."/>
            <person name="Sirot L."/>
            <person name="Sirota M."/>
            <person name="Sisneros N.B."/>
            <person name="Smith C.D."/>
            <person name="Smith T.F."/>
            <person name="Spieth J."/>
            <person name="Stage D.E."/>
            <person name="Stark A."/>
            <person name="Stephan W."/>
            <person name="Strausberg R.L."/>
            <person name="Strempel S."/>
            <person name="Sturgill D."/>
            <person name="Sutton G."/>
            <person name="Sutton G.G."/>
            <person name="Tao W."/>
            <person name="Teichmann S."/>
            <person name="Tobari Y.N."/>
            <person name="Tomimura Y."/>
            <person name="Tsolas J.M."/>
            <person name="Valente V.L."/>
            <person name="Venter E."/>
            <person name="Venter J.C."/>
            <person name="Vicario S."/>
            <person name="Vieira F.G."/>
            <person name="Vilella A.J."/>
            <person name="Villasante A."/>
            <person name="Walenz B."/>
            <person name="Wang J."/>
            <person name="Wasserman M."/>
            <person name="Watts T."/>
            <person name="Wilson D."/>
            <person name="Wilson R.K."/>
            <person name="Wing R.A."/>
            <person name="Wolfner M.F."/>
            <person name="Wong A."/>
            <person name="Wong G.K."/>
            <person name="Wu C.I."/>
            <person name="Wu G."/>
            <person name="Yamamoto D."/>
            <person name="Yang H.P."/>
            <person name="Yang S.P."/>
            <person name="Yorke J.A."/>
            <person name="Yoshida K."/>
            <person name="Zdobnov E."/>
            <person name="Zhang P."/>
            <person name="Zhang Y."/>
            <person name="Zimin A.V."/>
            <person name="Baldwin J."/>
            <person name="Abdouelleil A."/>
            <person name="Abdulkadir J."/>
            <person name="Abebe A."/>
            <person name="Abera B."/>
            <person name="Abreu J."/>
            <person name="Acer S.C."/>
            <person name="Aftuck L."/>
            <person name="Alexander A."/>
            <person name="An P."/>
            <person name="Anderson E."/>
            <person name="Anderson S."/>
            <person name="Arachi H."/>
            <person name="Azer M."/>
            <person name="Bachantsang P."/>
            <person name="Barry A."/>
            <person name="Bayul T."/>
            <person name="Berlin A."/>
            <person name="Bessette D."/>
            <person name="Bloom T."/>
            <person name="Blye J."/>
            <person name="Boguslavskiy L."/>
            <person name="Bonnet C."/>
            <person name="Boukhgalter B."/>
            <person name="Bourzgui I."/>
            <person name="Brown A."/>
            <person name="Cahill P."/>
            <person name="Channer S."/>
            <person name="Cheshatsang Y."/>
            <person name="Chuda L."/>
            <person name="Citroen M."/>
            <person name="Collymore A."/>
            <person name="Cooke P."/>
            <person name="Costello M."/>
            <person name="D'Aco K."/>
            <person name="Daza R."/>
            <person name="De Haan G."/>
            <person name="DeGray S."/>
            <person name="DeMaso C."/>
            <person name="Dhargay N."/>
            <person name="Dooley K."/>
            <person name="Dooley E."/>
            <person name="Doricent M."/>
            <person name="Dorje P."/>
            <person name="Dorjee K."/>
            <person name="Dupes A."/>
            <person name="Elong R."/>
            <person name="Falk J."/>
            <person name="Farina A."/>
            <person name="Faro S."/>
            <person name="Ferguson D."/>
            <person name="Fisher S."/>
            <person name="Foley C.D."/>
            <person name="Franke A."/>
            <person name="Friedrich D."/>
            <person name="Gadbois L."/>
            <person name="Gearin G."/>
            <person name="Gearin C.R."/>
            <person name="Giannoukos G."/>
            <person name="Goode T."/>
            <person name="Graham J."/>
            <person name="Grandbois E."/>
            <person name="Grewal S."/>
            <person name="Gyaltsen K."/>
            <person name="Hafez N."/>
            <person name="Hagos B."/>
            <person name="Hall J."/>
            <person name="Henson C."/>
            <person name="Hollinger A."/>
            <person name="Honan T."/>
            <person name="Huard M.D."/>
            <person name="Hughes L."/>
            <person name="Hurhula B."/>
            <person name="Husby M.E."/>
            <person name="Kamat A."/>
            <person name="Kanga B."/>
            <person name="Kashin S."/>
            <person name="Khazanovich D."/>
            <person name="Kisner P."/>
            <person name="Lance K."/>
            <person name="Lara M."/>
            <person name="Lee W."/>
            <person name="Lennon N."/>
            <person name="Letendre F."/>
            <person name="LeVine R."/>
            <person name="Lipovsky A."/>
            <person name="Liu X."/>
            <person name="Liu J."/>
            <person name="Liu S."/>
            <person name="Lokyitsang T."/>
            <person name="Lokyitsang Y."/>
            <person name="Lubonja R."/>
            <person name="Lui A."/>
            <person name="MacDonald P."/>
            <person name="Magnisalis V."/>
            <person name="Maru K."/>
            <person name="Matthews C."/>
            <person name="McCusker W."/>
            <person name="McDonough S."/>
            <person name="Mehta T."/>
            <person name="Meldrim J."/>
            <person name="Meneus L."/>
            <person name="Mihai O."/>
            <person name="Mihalev A."/>
            <person name="Mihova T."/>
            <person name="Mittelman R."/>
            <person name="Mlenga V."/>
            <person name="Montmayeur A."/>
            <person name="Mulrain L."/>
            <person name="Navidi A."/>
            <person name="Naylor J."/>
            <person name="Negash T."/>
            <person name="Nguyen T."/>
            <person name="Nguyen N."/>
            <person name="Nicol R."/>
            <person name="Norbu C."/>
            <person name="Norbu N."/>
            <person name="Novod N."/>
            <person name="O'Neill B."/>
            <person name="Osman S."/>
            <person name="Markiewicz E."/>
            <person name="Oyono O.L."/>
            <person name="Patti C."/>
            <person name="Phunkhang P."/>
            <person name="Pierre F."/>
            <person name="Priest M."/>
            <person name="Raghuraman S."/>
            <person name="Rege F."/>
            <person name="Reyes R."/>
            <person name="Rise C."/>
            <person name="Rogov P."/>
            <person name="Ross K."/>
            <person name="Ryan E."/>
            <person name="Settipalli S."/>
            <person name="Shea T."/>
            <person name="Sherpa N."/>
            <person name="Shi L."/>
            <person name="Shih D."/>
            <person name="Sparrow T."/>
            <person name="Spaulding J."/>
            <person name="Stalker J."/>
            <person name="Stange-Thomann N."/>
            <person name="Stavropoulos S."/>
            <person name="Stone C."/>
            <person name="Strader C."/>
            <person name="Tesfaye S."/>
            <person name="Thomson T."/>
            <person name="Thoulutsang Y."/>
            <person name="Thoulutsang D."/>
            <person name="Topham K."/>
            <person name="Topping I."/>
            <person name="Tsamla T."/>
            <person name="Vassiliev H."/>
            <person name="Vo A."/>
            <person name="Wangchuk T."/>
            <person name="Wangdi T."/>
            <person name="Weiand M."/>
            <person name="Wilkinson J."/>
            <person name="Wilson A."/>
            <person name="Yadav S."/>
            <person name="Young G."/>
            <person name="Yu Q."/>
            <person name="Zembek L."/>
            <person name="Zhong D."/>
            <person name="Zimmer A."/>
            <person name="Zwirko Z."/>
            <person name="Jaffe D.B."/>
            <person name="Alvarez P."/>
            <person name="Brockman W."/>
            <person name="Butler J."/>
            <person name="Chin C."/>
            <person name="Gnerre S."/>
            <person name="Grabherr M."/>
            <person name="Kleber M."/>
            <person name="Mauceli E."/>
            <person name="MacCallum I."/>
        </authorList>
    </citation>
    <scope>NUCLEOTIDE SEQUENCE [LARGE SCALE GENOMIC DNA]</scope>
    <source>
        <strain evidence="3">Tai18E2 / Tucson 14021-0261.01</strain>
    </source>
</reference>
<feature type="compositionally biased region" description="Basic and acidic residues" evidence="1">
    <location>
        <begin position="277"/>
        <end position="287"/>
    </location>
</feature>
<name>A0A0R1DPA6_DROYA</name>
<dbReference type="AlphaFoldDB" id="A0A0R1DPA6"/>
<dbReference type="EMBL" id="CM000158">
    <property type="protein sequence ID" value="KRJ99125.1"/>
    <property type="molecule type" value="Genomic_DNA"/>
</dbReference>
<feature type="compositionally biased region" description="Basic and acidic residues" evidence="1">
    <location>
        <begin position="1"/>
        <end position="15"/>
    </location>
</feature>
<dbReference type="Proteomes" id="UP000002282">
    <property type="component" value="Chromosome 2R"/>
</dbReference>
<evidence type="ECO:0000256" key="1">
    <source>
        <dbReference type="SAM" id="MobiDB-lite"/>
    </source>
</evidence>
<feature type="region of interest" description="Disordered" evidence="1">
    <location>
        <begin position="170"/>
        <end position="207"/>
    </location>
</feature>
<feature type="compositionally biased region" description="Low complexity" evidence="1">
    <location>
        <begin position="106"/>
        <end position="116"/>
    </location>
</feature>
<feature type="compositionally biased region" description="Basic and acidic residues" evidence="1">
    <location>
        <begin position="77"/>
        <end position="89"/>
    </location>
</feature>
<keyword evidence="3" id="KW-1185">Reference proteome</keyword>